<comment type="caution">
    <text evidence="1">The sequence shown here is derived from an EMBL/GenBank/DDBJ whole genome shotgun (WGS) entry which is preliminary data.</text>
</comment>
<organism evidence="1 2">
    <name type="scientific">Lachnospira eligens</name>
    <dbReference type="NCBI Taxonomy" id="39485"/>
    <lineage>
        <taxon>Bacteria</taxon>
        <taxon>Bacillati</taxon>
        <taxon>Bacillota</taxon>
        <taxon>Clostridia</taxon>
        <taxon>Lachnospirales</taxon>
        <taxon>Lachnospiraceae</taxon>
        <taxon>Lachnospira</taxon>
    </lineage>
</organism>
<protein>
    <submittedName>
        <fullName evidence="1">Uncharacterized protein</fullName>
    </submittedName>
</protein>
<dbReference type="Proteomes" id="UP000285201">
    <property type="component" value="Unassembled WGS sequence"/>
</dbReference>
<dbReference type="RefSeq" id="WP_118370352.1">
    <property type="nucleotide sequence ID" value="NZ_DAWEGX010000006.1"/>
</dbReference>
<proteinExistence type="predicted"/>
<dbReference type="AlphaFoldDB" id="A0A415MDW5"/>
<name>A0A415MDW5_9FIRM</name>
<dbReference type="EMBL" id="QROY01000002">
    <property type="protein sequence ID" value="RHL71017.1"/>
    <property type="molecule type" value="Genomic_DNA"/>
</dbReference>
<evidence type="ECO:0000313" key="2">
    <source>
        <dbReference type="Proteomes" id="UP000285201"/>
    </source>
</evidence>
<accession>A0A415MDW5</accession>
<reference evidence="1 2" key="1">
    <citation type="submission" date="2018-08" db="EMBL/GenBank/DDBJ databases">
        <title>A genome reference for cultivated species of the human gut microbiota.</title>
        <authorList>
            <person name="Zou Y."/>
            <person name="Xue W."/>
            <person name="Luo G."/>
        </authorList>
    </citation>
    <scope>NUCLEOTIDE SEQUENCE [LARGE SCALE GENOMIC DNA]</scope>
    <source>
        <strain evidence="1 2">AF36-7BH</strain>
    </source>
</reference>
<gene>
    <name evidence="1" type="ORF">DW007_02420</name>
</gene>
<sequence length="91" mass="10907">MNKTDIQKGKMVYYARMLKPVGIYEVCDLYVRTVRDDYFVGTDKRDKHAYLFSYNKLDKTIFKTRQECLDTVLEAEKNAPKISDEQEYEEY</sequence>
<evidence type="ECO:0000313" key="1">
    <source>
        <dbReference type="EMBL" id="RHL71017.1"/>
    </source>
</evidence>